<dbReference type="InterPro" id="IPR041957">
    <property type="entry name" value="CT_Nitrate-R-NapA-like"/>
</dbReference>
<dbReference type="Gene3D" id="2.40.40.20">
    <property type="match status" value="1"/>
</dbReference>
<evidence type="ECO:0000313" key="13">
    <source>
        <dbReference type="Proteomes" id="UP001143370"/>
    </source>
</evidence>
<name>A0A9W6J9N3_9HYPH</name>
<evidence type="ECO:0000256" key="8">
    <source>
        <dbReference type="ARBA" id="ARBA00023004"/>
    </source>
</evidence>
<evidence type="ECO:0000256" key="1">
    <source>
        <dbReference type="ARBA" id="ARBA00001942"/>
    </source>
</evidence>
<evidence type="ECO:0000256" key="9">
    <source>
        <dbReference type="ARBA" id="ARBA00023014"/>
    </source>
</evidence>
<dbReference type="Gene3D" id="2.20.25.90">
    <property type="entry name" value="ADC-like domains"/>
    <property type="match status" value="1"/>
</dbReference>
<dbReference type="InterPro" id="IPR009010">
    <property type="entry name" value="Asp_de-COase-like_dom_sf"/>
</dbReference>
<keyword evidence="13" id="KW-1185">Reference proteome</keyword>
<keyword evidence="9" id="KW-0411">Iron-sulfur</keyword>
<accession>A0A9W6J9N3</accession>
<dbReference type="CDD" id="cd02754">
    <property type="entry name" value="MopB_Nitrate-R-NapA-like"/>
    <property type="match status" value="1"/>
</dbReference>
<feature type="domain" description="4Fe-4S Mo/W bis-MGD-type" evidence="11">
    <location>
        <begin position="24"/>
        <end position="80"/>
    </location>
</feature>
<dbReference type="Pfam" id="PF04324">
    <property type="entry name" value="Fer2_BFD"/>
    <property type="match status" value="1"/>
</dbReference>
<gene>
    <name evidence="12" type="primary">nasA</name>
    <name evidence="12" type="ORF">GCM10017643_25270</name>
</gene>
<dbReference type="GO" id="GO:0051539">
    <property type="term" value="F:4 iron, 4 sulfur cluster binding"/>
    <property type="evidence" value="ECO:0007669"/>
    <property type="project" value="UniProtKB-KW"/>
</dbReference>
<keyword evidence="4" id="KW-0004">4Fe-4S</keyword>
<dbReference type="PANTHER" id="PTHR43105">
    <property type="entry name" value="RESPIRATORY NITRATE REDUCTASE"/>
    <property type="match status" value="1"/>
</dbReference>
<dbReference type="GO" id="GO:0045333">
    <property type="term" value="P:cellular respiration"/>
    <property type="evidence" value="ECO:0007669"/>
    <property type="project" value="UniProtKB-ARBA"/>
</dbReference>
<evidence type="ECO:0000256" key="7">
    <source>
        <dbReference type="ARBA" id="ARBA00023002"/>
    </source>
</evidence>
<evidence type="ECO:0000256" key="2">
    <source>
        <dbReference type="ARBA" id="ARBA00001966"/>
    </source>
</evidence>
<dbReference type="InterPro" id="IPR007419">
    <property type="entry name" value="BFD-like_2Fe2S-bd_dom"/>
</dbReference>
<reference evidence="12" key="2">
    <citation type="submission" date="2023-01" db="EMBL/GenBank/DDBJ databases">
        <authorList>
            <person name="Sun Q."/>
            <person name="Evtushenko L."/>
        </authorList>
    </citation>
    <scope>NUCLEOTIDE SEQUENCE</scope>
    <source>
        <strain evidence="12">VKM B-2484</strain>
    </source>
</reference>
<dbReference type="InterPro" id="IPR006963">
    <property type="entry name" value="Mopterin_OxRdtase_4Fe-4S_dom"/>
</dbReference>
<evidence type="ECO:0000256" key="10">
    <source>
        <dbReference type="ARBA" id="ARBA00023063"/>
    </source>
</evidence>
<dbReference type="Gene3D" id="3.40.50.740">
    <property type="match status" value="1"/>
</dbReference>
<dbReference type="InterPro" id="IPR041854">
    <property type="entry name" value="BFD-like_2Fe2S-bd_dom_sf"/>
</dbReference>
<dbReference type="PROSITE" id="PS51669">
    <property type="entry name" value="4FE4S_MOW_BIS_MGD"/>
    <property type="match status" value="1"/>
</dbReference>
<dbReference type="Proteomes" id="UP001143370">
    <property type="component" value="Unassembled WGS sequence"/>
</dbReference>
<sequence>MNAPVPGPIGLTGPIVHPAGLIGHPPVRTTCPYCGVGCGVLATPDGQGGAAIAGDPEHPANFGRLCSKGAALGETLGLETRLLHPLARNDNGVLERVGWDTALDRIARTLAATIDRHGPESVAFYLSGQLLTEDYYAANKLAKGFLGTANVDTNSRLCMASSVAGHKRAFGSDTVPGVYEDLDEADLVVLVGSNAAWCHPVLFRRIEAARARRGTRLVVIDPRRTATGDEADLFLPVNAGKDTIIFSGLLVWLAENGALDEAYIARHTSGFDVALATARQLAPSLASAAAQAGVSVEALTAFYRLFAQTPRVVTCYSQGVNQSAQGTDKVGAIINCHLATGRIGRVGSGPFSLTGQPNAMGGREVGGLANQLAAHMDFSPANIDRVRRFWQAPRLAEREGLKAVEMFDAIAGGRIKALWVMGTNPAVSLPKADRVREALRQLDFLVISDNVAANDTIGCNPHLLLPALAWGEKDGTVTNSERCISRQRAFLPPPGEAKADWWAITEVARRLGHEAAFGWEGAADIFREHAALSAFENAGTRDFDLTGLTDLDPPSYDTLPPTQWPRPDRGAEAATRFFAEGRFYTPDGRARFIAPEPPQVHEACSKSHNLLLNTGRIRDQWHTMTRSGLSPRLGAHLPVPFAELNADDAAGLGILDGSLVRVESVHGSVVVEARLCPGQRPGTVFVPIHWSEATSSAGRVGGVIAGTADPYSGQPELKATPVAIERVDLPYRGFILSRDSMETPRSGWWARARIGEVIADLIADERPPHEWLREGMGEAGPNAVHLVDRSAGRYRLADFDAAGRVRLIAFIERSGRRLDWTGPLAWFDTPPCDASRRGCILSGRADNAAAGGVIVCACHSVAQPQIEALMESHPGLTVAGLGTRLKAGTNCGSCIPELRRLLAGQPVAT</sequence>
<dbReference type="CDD" id="cd02791">
    <property type="entry name" value="MopB_CT_Nitrate-R-NapA-like"/>
    <property type="match status" value="1"/>
</dbReference>
<dbReference type="EMBL" id="BSFJ01000014">
    <property type="protein sequence ID" value="GLK72411.1"/>
    <property type="molecule type" value="Genomic_DNA"/>
</dbReference>
<dbReference type="Gene3D" id="3.40.228.10">
    <property type="entry name" value="Dimethylsulfoxide Reductase, domain 2"/>
    <property type="match status" value="1"/>
</dbReference>
<dbReference type="SUPFAM" id="SSF53706">
    <property type="entry name" value="Formate dehydrogenase/DMSO reductase, domains 1-3"/>
    <property type="match status" value="1"/>
</dbReference>
<evidence type="ECO:0000256" key="6">
    <source>
        <dbReference type="ARBA" id="ARBA00022723"/>
    </source>
</evidence>
<keyword evidence="8" id="KW-0408">Iron</keyword>
<dbReference type="Pfam" id="PF00384">
    <property type="entry name" value="Molybdopterin"/>
    <property type="match status" value="1"/>
</dbReference>
<dbReference type="PANTHER" id="PTHR43105:SF9">
    <property type="entry name" value="NADPH-FE(3+) OXIDOREDUCTASE SUBUNIT ALPHA"/>
    <property type="match status" value="1"/>
</dbReference>
<dbReference type="SUPFAM" id="SSF50692">
    <property type="entry name" value="ADC-like"/>
    <property type="match status" value="1"/>
</dbReference>
<proteinExistence type="inferred from homology"/>
<protein>
    <submittedName>
        <fullName evidence="12">Nitrate reductase</fullName>
    </submittedName>
</protein>
<dbReference type="SMART" id="SM00926">
    <property type="entry name" value="Molybdop_Fe4S4"/>
    <property type="match status" value="1"/>
</dbReference>
<keyword evidence="5" id="KW-0500">Molybdenum</keyword>
<dbReference type="InterPro" id="IPR050123">
    <property type="entry name" value="Prok_molybdopt-oxidoreductase"/>
</dbReference>
<dbReference type="RefSeq" id="WP_213375021.1">
    <property type="nucleotide sequence ID" value="NZ_BSFJ01000014.1"/>
</dbReference>
<dbReference type="GO" id="GO:0046872">
    <property type="term" value="F:metal ion binding"/>
    <property type="evidence" value="ECO:0007669"/>
    <property type="project" value="UniProtKB-KW"/>
</dbReference>
<dbReference type="Pfam" id="PF04879">
    <property type="entry name" value="Molybdop_Fe4S4"/>
    <property type="match status" value="1"/>
</dbReference>
<dbReference type="GO" id="GO:1990204">
    <property type="term" value="C:oxidoreductase complex"/>
    <property type="evidence" value="ECO:0007669"/>
    <property type="project" value="UniProtKB-ARBA"/>
</dbReference>
<comment type="caution">
    <text evidence="12">The sequence shown here is derived from an EMBL/GenBank/DDBJ whole genome shotgun (WGS) entry which is preliminary data.</text>
</comment>
<dbReference type="AlphaFoldDB" id="A0A9W6J9N3"/>
<dbReference type="GO" id="GO:0016020">
    <property type="term" value="C:membrane"/>
    <property type="evidence" value="ECO:0007669"/>
    <property type="project" value="TreeGrafter"/>
</dbReference>
<organism evidence="12 13">
    <name type="scientific">Ancylobacter dichloromethanicus</name>
    <dbReference type="NCBI Taxonomy" id="518825"/>
    <lineage>
        <taxon>Bacteria</taxon>
        <taxon>Pseudomonadati</taxon>
        <taxon>Pseudomonadota</taxon>
        <taxon>Alphaproteobacteria</taxon>
        <taxon>Hyphomicrobiales</taxon>
        <taxon>Xanthobacteraceae</taxon>
        <taxon>Ancylobacter</taxon>
    </lineage>
</organism>
<keyword evidence="7" id="KW-0560">Oxidoreductase</keyword>
<comment type="similarity">
    <text evidence="3">Belongs to the prokaryotic molybdopterin-containing oxidoreductase family. NasA/NapA/NarB subfamily.</text>
</comment>
<dbReference type="InterPro" id="IPR006657">
    <property type="entry name" value="MoPterin_dinucl-bd_dom"/>
</dbReference>
<evidence type="ECO:0000256" key="3">
    <source>
        <dbReference type="ARBA" id="ARBA00008747"/>
    </source>
</evidence>
<dbReference type="InterPro" id="IPR027467">
    <property type="entry name" value="MopterinOxRdtase_cofactor_BS"/>
</dbReference>
<comment type="cofactor">
    <cofactor evidence="2">
        <name>[4Fe-4S] cluster</name>
        <dbReference type="ChEBI" id="CHEBI:49883"/>
    </cofactor>
</comment>
<dbReference type="GO" id="GO:0042128">
    <property type="term" value="P:nitrate assimilation"/>
    <property type="evidence" value="ECO:0007669"/>
    <property type="project" value="UniProtKB-KW"/>
</dbReference>
<dbReference type="Gene3D" id="1.10.10.1100">
    <property type="entry name" value="BFD-like [2Fe-2S]-binding domain"/>
    <property type="match status" value="1"/>
</dbReference>
<evidence type="ECO:0000313" key="12">
    <source>
        <dbReference type="EMBL" id="GLK72411.1"/>
    </source>
</evidence>
<evidence type="ECO:0000256" key="4">
    <source>
        <dbReference type="ARBA" id="ARBA00022485"/>
    </source>
</evidence>
<keyword evidence="6" id="KW-0479">Metal-binding</keyword>
<dbReference type="Pfam" id="PF01568">
    <property type="entry name" value="Molydop_binding"/>
    <property type="match status" value="1"/>
</dbReference>
<evidence type="ECO:0000256" key="5">
    <source>
        <dbReference type="ARBA" id="ARBA00022505"/>
    </source>
</evidence>
<reference evidence="12" key="1">
    <citation type="journal article" date="2014" name="Int. J. Syst. Evol. Microbiol.">
        <title>Complete genome sequence of Corynebacterium casei LMG S-19264T (=DSM 44701T), isolated from a smear-ripened cheese.</title>
        <authorList>
            <consortium name="US DOE Joint Genome Institute (JGI-PGF)"/>
            <person name="Walter F."/>
            <person name="Albersmeier A."/>
            <person name="Kalinowski J."/>
            <person name="Ruckert C."/>
        </authorList>
    </citation>
    <scope>NUCLEOTIDE SEQUENCE</scope>
    <source>
        <strain evidence="12">VKM B-2484</strain>
    </source>
</reference>
<keyword evidence="10" id="KW-0534">Nitrate assimilation</keyword>
<dbReference type="GO" id="GO:0043546">
    <property type="term" value="F:molybdopterin cofactor binding"/>
    <property type="evidence" value="ECO:0007669"/>
    <property type="project" value="InterPro"/>
</dbReference>
<dbReference type="PROSITE" id="PS00551">
    <property type="entry name" value="MOLYBDOPTERIN_PROK_1"/>
    <property type="match status" value="1"/>
</dbReference>
<dbReference type="InterPro" id="IPR006656">
    <property type="entry name" value="Mopterin_OxRdtase"/>
</dbReference>
<comment type="cofactor">
    <cofactor evidence="1">
        <name>Mo-bis(molybdopterin guanine dinucleotide)</name>
        <dbReference type="ChEBI" id="CHEBI:60539"/>
    </cofactor>
</comment>
<evidence type="ECO:0000259" key="11">
    <source>
        <dbReference type="PROSITE" id="PS51669"/>
    </source>
</evidence>
<dbReference type="GO" id="GO:0016491">
    <property type="term" value="F:oxidoreductase activity"/>
    <property type="evidence" value="ECO:0007669"/>
    <property type="project" value="UniProtKB-KW"/>
</dbReference>